<gene>
    <name evidence="1" type="ORF">EII34_06530</name>
</gene>
<dbReference type="OrthoDB" id="9778569at2"/>
<dbReference type="Pfam" id="PF06189">
    <property type="entry name" value="5-nucleotidase"/>
    <property type="match status" value="1"/>
</dbReference>
<sequence length="295" mass="32004">MPLLTLGVASSALFDLSESDAVFQQEGPEAYRHHQREHLDDPLPAGSAQPFIRRLLGLNRVVQDAVDVIVMSRNSPETGLRVMRSIETAGLPISRALFREGRSSFEFMPSLGMSLFLTSHADDVTAALRAGHPAGRVVAGQVDDEGGEELRVAFDFDGVLADDSSERIYQEDGLTRFTAHETAMSTEPLPQGPLAGFLQGLNRIQAAEAGLEGHTPLLRIALVTARSAPAHERAVNSLLAWGLRVDEAFFLGGRDKGRVLDVLRPHIFFDDQERNLQGLKGTPAVHIPFGVANQG</sequence>
<organism evidence="1 2">
    <name type="scientific">Arachnia propionica</name>
    <dbReference type="NCBI Taxonomy" id="1750"/>
    <lineage>
        <taxon>Bacteria</taxon>
        <taxon>Bacillati</taxon>
        <taxon>Actinomycetota</taxon>
        <taxon>Actinomycetes</taxon>
        <taxon>Propionibacteriales</taxon>
        <taxon>Propionibacteriaceae</taxon>
        <taxon>Arachnia</taxon>
    </lineage>
</organism>
<protein>
    <submittedName>
        <fullName evidence="1">5'-nucleotidase</fullName>
    </submittedName>
</protein>
<evidence type="ECO:0000313" key="1">
    <source>
        <dbReference type="EMBL" id="RRD05385.1"/>
    </source>
</evidence>
<dbReference type="PANTHER" id="PTHR31367:SF5">
    <property type="entry name" value="CYTOSOLIC 5'-NUCLEOTIDASE 1A"/>
    <property type="match status" value="1"/>
</dbReference>
<dbReference type="GO" id="GO:0000287">
    <property type="term" value="F:magnesium ion binding"/>
    <property type="evidence" value="ECO:0007669"/>
    <property type="project" value="InterPro"/>
</dbReference>
<name>A0A3P1T876_9ACTN</name>
<dbReference type="PANTHER" id="PTHR31367">
    <property type="entry name" value="CYTOSOLIC 5'-NUCLEOTIDASE 1 FAMILY MEMBER"/>
    <property type="match status" value="1"/>
</dbReference>
<comment type="caution">
    <text evidence="1">The sequence shown here is derived from an EMBL/GenBank/DDBJ whole genome shotgun (WGS) entry which is preliminary data.</text>
</comment>
<evidence type="ECO:0000313" key="2">
    <source>
        <dbReference type="Proteomes" id="UP000280819"/>
    </source>
</evidence>
<dbReference type="AlphaFoldDB" id="A0A3P1T876"/>
<dbReference type="InterPro" id="IPR010394">
    <property type="entry name" value="5-nucleotidase"/>
</dbReference>
<dbReference type="GO" id="GO:0009117">
    <property type="term" value="P:nucleotide metabolic process"/>
    <property type="evidence" value="ECO:0007669"/>
    <property type="project" value="InterPro"/>
</dbReference>
<reference evidence="1 2" key="1">
    <citation type="submission" date="2018-11" db="EMBL/GenBank/DDBJ databases">
        <title>Genomes From Bacteria Associated with the Canine Oral Cavity: a Test Case for Automated Genome-Based Taxonomic Assignment.</title>
        <authorList>
            <person name="Coil D.A."/>
            <person name="Jospin G."/>
            <person name="Darling A.E."/>
            <person name="Wallis C."/>
            <person name="Davis I.J."/>
            <person name="Harris S."/>
            <person name="Eisen J.A."/>
            <person name="Holcombe L.J."/>
            <person name="O'Flynn C."/>
        </authorList>
    </citation>
    <scope>NUCLEOTIDE SEQUENCE [LARGE SCALE GENOMIC DNA]</scope>
    <source>
        <strain evidence="1 2">OH887_COT-365</strain>
    </source>
</reference>
<dbReference type="GO" id="GO:0000166">
    <property type="term" value="F:nucleotide binding"/>
    <property type="evidence" value="ECO:0007669"/>
    <property type="project" value="InterPro"/>
</dbReference>
<dbReference type="Proteomes" id="UP000280819">
    <property type="component" value="Unassembled WGS sequence"/>
</dbReference>
<dbReference type="GO" id="GO:0008253">
    <property type="term" value="F:5'-nucleotidase activity"/>
    <property type="evidence" value="ECO:0007669"/>
    <property type="project" value="InterPro"/>
</dbReference>
<dbReference type="EMBL" id="RQZG01000006">
    <property type="protein sequence ID" value="RRD05385.1"/>
    <property type="molecule type" value="Genomic_DNA"/>
</dbReference>
<accession>A0A3P1T876</accession>
<dbReference type="GO" id="GO:0005737">
    <property type="term" value="C:cytoplasm"/>
    <property type="evidence" value="ECO:0007669"/>
    <property type="project" value="InterPro"/>
</dbReference>
<proteinExistence type="predicted"/>